<dbReference type="PRINTS" id="PR00704">
    <property type="entry name" value="CALPAIN"/>
</dbReference>
<protein>
    <submittedName>
        <fullName evidence="9">Cysteine proteinase</fullName>
    </submittedName>
</protein>
<keyword evidence="10" id="KW-1185">Reference proteome</keyword>
<dbReference type="SUPFAM" id="SSF54001">
    <property type="entry name" value="Cysteine proteinases"/>
    <property type="match status" value="1"/>
</dbReference>
<dbReference type="Proteomes" id="UP000053927">
    <property type="component" value="Unassembled WGS sequence"/>
</dbReference>
<dbReference type="PROSITE" id="PS50203">
    <property type="entry name" value="CALPAIN_CAT"/>
    <property type="match status" value="1"/>
</dbReference>
<comment type="similarity">
    <text evidence="1">Belongs to the peptidase C2 family.</text>
</comment>
<dbReference type="PANTHER" id="PTHR10183">
    <property type="entry name" value="CALPAIN"/>
    <property type="match status" value="1"/>
</dbReference>
<dbReference type="RefSeq" id="XP_007310803.1">
    <property type="nucleotide sequence ID" value="XM_007310741.1"/>
</dbReference>
<dbReference type="AlphaFoldDB" id="R7S0W7"/>
<feature type="compositionally biased region" description="Basic and acidic residues" evidence="7">
    <location>
        <begin position="656"/>
        <end position="669"/>
    </location>
</feature>
<dbReference type="GeneID" id="18802219"/>
<organism evidence="9 10">
    <name type="scientific">Stereum hirsutum (strain FP-91666)</name>
    <name type="common">White-rot fungus</name>
    <dbReference type="NCBI Taxonomy" id="721885"/>
    <lineage>
        <taxon>Eukaryota</taxon>
        <taxon>Fungi</taxon>
        <taxon>Dikarya</taxon>
        <taxon>Basidiomycota</taxon>
        <taxon>Agaricomycotina</taxon>
        <taxon>Agaricomycetes</taxon>
        <taxon>Russulales</taxon>
        <taxon>Stereaceae</taxon>
        <taxon>Stereum</taxon>
    </lineage>
</organism>
<dbReference type="InterPro" id="IPR038765">
    <property type="entry name" value="Papain-like_cys_pep_sf"/>
</dbReference>
<dbReference type="InterPro" id="IPR022684">
    <property type="entry name" value="Calpain_cysteine_protease"/>
</dbReference>
<evidence type="ECO:0000256" key="2">
    <source>
        <dbReference type="ARBA" id="ARBA00022670"/>
    </source>
</evidence>
<evidence type="ECO:0000256" key="5">
    <source>
        <dbReference type="PIRSR" id="PIRSR622684-1"/>
    </source>
</evidence>
<dbReference type="InterPro" id="IPR001300">
    <property type="entry name" value="Peptidase_C2_calpain_cat"/>
</dbReference>
<feature type="active site" evidence="5 6">
    <location>
        <position position="395"/>
    </location>
</feature>
<keyword evidence="2 6" id="KW-0645">Protease</keyword>
<dbReference type="Gene3D" id="3.90.70.10">
    <property type="entry name" value="Cysteine proteinases"/>
    <property type="match status" value="1"/>
</dbReference>
<dbReference type="PANTHER" id="PTHR10183:SF379">
    <property type="entry name" value="CALPAIN-5"/>
    <property type="match status" value="1"/>
</dbReference>
<name>R7S0W7_STEHR</name>
<evidence type="ECO:0000256" key="4">
    <source>
        <dbReference type="ARBA" id="ARBA00022807"/>
    </source>
</evidence>
<evidence type="ECO:0000256" key="3">
    <source>
        <dbReference type="ARBA" id="ARBA00022801"/>
    </source>
</evidence>
<dbReference type="GO" id="GO:0006508">
    <property type="term" value="P:proteolysis"/>
    <property type="evidence" value="ECO:0007669"/>
    <property type="project" value="UniProtKB-KW"/>
</dbReference>
<sequence>MDSSTEEMSAKNERPPSDVVVDIPLPSADEKLSAFSLAATRTPRIMATPELPEVISRCRKRVRDISTQCRRENRCFRDIEFDLAVDKDKCLNGLDFIYGHNPTDTMRVTEIFEHPQFYVNGAATSGIAQGVLGDCSFLSELAVIATIGLVEEICVERDEEVGIYGFIFWKNSQWVDVVVDEYDSLRSWHTAELTVTYLSLLYVRYLHWSELTKKQKKSHHYDEESYNKQFQHGGKALYFARSTIENETWVPLIEKAYAKLHGDYSALEAFPSGDAMEDLTGGVSTMMNTKDILDKNLFWTSELNNPDGKRALVCSLRGRLAPASEDRGGSSSKSPGSTQSLFLRAVRPLLHPFVKVWDVLAHRRDVTGNGLSTMHAYSVIGTAEYEGMKFVKLRNPWGKTDWKGKWSEKSKEWGKSGWPLAEVKRALGHKFEDNGEFVMTYDDFLRTWDYVSRCRFFDEEWILSQIWLSVPCGKFPKPVEFGDVTFTFSLSQASNVVVVLAQLDKQYFRGIDPFTSFGLEFVIYRRNETDALATSLPHSSWYRSVNVELNLDAGEYVVQVRIDRLATRNRDEPLPNNFRFDALRKYAYKQAEILKSSSIASNFDPLAYGSKMPVQSETFRGQDLTTMEIQMHQELKKRAAERHDAHPPPQSFRPNLHVETRDRSTHVDAETQCEPQVTPEPVQLEGSLDHREEEIPHVEDAPQYLSISLHYTPV</sequence>
<evidence type="ECO:0000259" key="8">
    <source>
        <dbReference type="PROSITE" id="PS50203"/>
    </source>
</evidence>
<dbReference type="EMBL" id="JH687399">
    <property type="protein sequence ID" value="EIM80197.1"/>
    <property type="molecule type" value="Genomic_DNA"/>
</dbReference>
<feature type="region of interest" description="Disordered" evidence="7">
    <location>
        <begin position="639"/>
        <end position="683"/>
    </location>
</feature>
<evidence type="ECO:0000256" key="7">
    <source>
        <dbReference type="SAM" id="MobiDB-lite"/>
    </source>
</evidence>
<feature type="domain" description="Calpain catalytic" evidence="8">
    <location>
        <begin position="107"/>
        <end position="457"/>
    </location>
</feature>
<dbReference type="KEGG" id="shs:STEHIDRAFT_163068"/>
<gene>
    <name evidence="9" type="ORF">STEHIDRAFT_163068</name>
</gene>
<dbReference type="GO" id="GO:0004198">
    <property type="term" value="F:calcium-dependent cysteine-type endopeptidase activity"/>
    <property type="evidence" value="ECO:0007669"/>
    <property type="project" value="InterPro"/>
</dbReference>
<evidence type="ECO:0000256" key="6">
    <source>
        <dbReference type="PROSITE-ProRule" id="PRU00239"/>
    </source>
</evidence>
<proteinExistence type="inferred from homology"/>
<dbReference type="Pfam" id="PF00648">
    <property type="entry name" value="Peptidase_C2"/>
    <property type="match status" value="2"/>
</dbReference>
<evidence type="ECO:0000313" key="9">
    <source>
        <dbReference type="EMBL" id="EIM80197.1"/>
    </source>
</evidence>
<feature type="active site" evidence="5 6">
    <location>
        <position position="135"/>
    </location>
</feature>
<keyword evidence="4 6" id="KW-0788">Thiol protease</keyword>
<evidence type="ECO:0000313" key="10">
    <source>
        <dbReference type="Proteomes" id="UP000053927"/>
    </source>
</evidence>
<dbReference type="SMART" id="SM00230">
    <property type="entry name" value="CysPc"/>
    <property type="match status" value="1"/>
</dbReference>
<dbReference type="eggNOG" id="KOG0045">
    <property type="taxonomic scope" value="Eukaryota"/>
</dbReference>
<keyword evidence="3 6" id="KW-0378">Hydrolase</keyword>
<dbReference type="OrthoDB" id="424753at2759"/>
<evidence type="ECO:0000256" key="1">
    <source>
        <dbReference type="ARBA" id="ARBA00007623"/>
    </source>
</evidence>
<feature type="active site" evidence="5 6">
    <location>
        <position position="375"/>
    </location>
</feature>
<reference evidence="10" key="1">
    <citation type="journal article" date="2012" name="Science">
        <title>The Paleozoic origin of enzymatic lignin decomposition reconstructed from 31 fungal genomes.</title>
        <authorList>
            <person name="Floudas D."/>
            <person name="Binder M."/>
            <person name="Riley R."/>
            <person name="Barry K."/>
            <person name="Blanchette R.A."/>
            <person name="Henrissat B."/>
            <person name="Martinez A.T."/>
            <person name="Otillar R."/>
            <person name="Spatafora J.W."/>
            <person name="Yadav J.S."/>
            <person name="Aerts A."/>
            <person name="Benoit I."/>
            <person name="Boyd A."/>
            <person name="Carlson A."/>
            <person name="Copeland A."/>
            <person name="Coutinho P.M."/>
            <person name="de Vries R.P."/>
            <person name="Ferreira P."/>
            <person name="Findley K."/>
            <person name="Foster B."/>
            <person name="Gaskell J."/>
            <person name="Glotzer D."/>
            <person name="Gorecki P."/>
            <person name="Heitman J."/>
            <person name="Hesse C."/>
            <person name="Hori C."/>
            <person name="Igarashi K."/>
            <person name="Jurgens J.A."/>
            <person name="Kallen N."/>
            <person name="Kersten P."/>
            <person name="Kohler A."/>
            <person name="Kuees U."/>
            <person name="Kumar T.K.A."/>
            <person name="Kuo A."/>
            <person name="LaButti K."/>
            <person name="Larrondo L.F."/>
            <person name="Lindquist E."/>
            <person name="Ling A."/>
            <person name="Lombard V."/>
            <person name="Lucas S."/>
            <person name="Lundell T."/>
            <person name="Martin R."/>
            <person name="McLaughlin D.J."/>
            <person name="Morgenstern I."/>
            <person name="Morin E."/>
            <person name="Murat C."/>
            <person name="Nagy L.G."/>
            <person name="Nolan M."/>
            <person name="Ohm R.A."/>
            <person name="Patyshakuliyeva A."/>
            <person name="Rokas A."/>
            <person name="Ruiz-Duenas F.J."/>
            <person name="Sabat G."/>
            <person name="Salamov A."/>
            <person name="Samejima M."/>
            <person name="Schmutz J."/>
            <person name="Slot J.C."/>
            <person name="St John F."/>
            <person name="Stenlid J."/>
            <person name="Sun H."/>
            <person name="Sun S."/>
            <person name="Syed K."/>
            <person name="Tsang A."/>
            <person name="Wiebenga A."/>
            <person name="Young D."/>
            <person name="Pisabarro A."/>
            <person name="Eastwood D.C."/>
            <person name="Martin F."/>
            <person name="Cullen D."/>
            <person name="Grigoriev I.V."/>
            <person name="Hibbett D.S."/>
        </authorList>
    </citation>
    <scope>NUCLEOTIDE SEQUENCE [LARGE SCALE GENOMIC DNA]</scope>
    <source>
        <strain evidence="10">FP-91666</strain>
    </source>
</reference>
<accession>R7S0W7</accession>